<dbReference type="InterPro" id="IPR011335">
    <property type="entry name" value="Restrct_endonuc-II-like"/>
</dbReference>
<keyword evidence="3" id="KW-0378">Hydrolase</keyword>
<dbReference type="AlphaFoldDB" id="A0A1H8DCW9"/>
<dbReference type="InterPro" id="IPR011856">
    <property type="entry name" value="tRNA_endonuc-like_dom_sf"/>
</dbReference>
<dbReference type="Pfam" id="PF02021">
    <property type="entry name" value="UPF0102"/>
    <property type="match status" value="1"/>
</dbReference>
<dbReference type="GO" id="GO:0003676">
    <property type="term" value="F:nucleic acid binding"/>
    <property type="evidence" value="ECO:0007669"/>
    <property type="project" value="InterPro"/>
</dbReference>
<proteinExistence type="inferred from homology"/>
<evidence type="ECO:0000313" key="3">
    <source>
        <dbReference type="EMBL" id="SEN04945.1"/>
    </source>
</evidence>
<dbReference type="InterPro" id="IPR003509">
    <property type="entry name" value="UPF0102_YraN-like"/>
</dbReference>
<dbReference type="GO" id="GO:0004519">
    <property type="term" value="F:endonuclease activity"/>
    <property type="evidence" value="ECO:0007669"/>
    <property type="project" value="UniProtKB-KW"/>
</dbReference>
<dbReference type="EMBL" id="FOCI01000008">
    <property type="protein sequence ID" value="SEN04945.1"/>
    <property type="molecule type" value="Genomic_DNA"/>
</dbReference>
<dbReference type="HAMAP" id="MF_00048">
    <property type="entry name" value="UPF0102"/>
    <property type="match status" value="1"/>
</dbReference>
<protein>
    <recommendedName>
        <fullName evidence="2">UPF0102 protein SAMN04488003_10898</fullName>
    </recommendedName>
</protein>
<evidence type="ECO:0000313" key="4">
    <source>
        <dbReference type="Proteomes" id="UP000199585"/>
    </source>
</evidence>
<dbReference type="PANTHER" id="PTHR34039:SF1">
    <property type="entry name" value="UPF0102 PROTEIN YRAN"/>
    <property type="match status" value="1"/>
</dbReference>
<accession>A0A1H8DCW9</accession>
<evidence type="ECO:0000256" key="1">
    <source>
        <dbReference type="ARBA" id="ARBA00006738"/>
    </source>
</evidence>
<reference evidence="3 4" key="1">
    <citation type="submission" date="2016-10" db="EMBL/GenBank/DDBJ databases">
        <authorList>
            <person name="de Groot N.N."/>
        </authorList>
    </citation>
    <scope>NUCLEOTIDE SEQUENCE [LARGE SCALE GENOMIC DNA]</scope>
    <source>
        <strain evidence="3 4">DSM 16213</strain>
    </source>
</reference>
<dbReference type="STRING" id="245187.SAMN04488003_10898"/>
<name>A0A1H8DCW9_9RHOB</name>
<dbReference type="SUPFAM" id="SSF52980">
    <property type="entry name" value="Restriction endonuclease-like"/>
    <property type="match status" value="1"/>
</dbReference>
<keyword evidence="3" id="KW-0540">Nuclease</keyword>
<gene>
    <name evidence="3" type="ORF">SAMN04488003_10898</name>
</gene>
<evidence type="ECO:0000256" key="2">
    <source>
        <dbReference type="HAMAP-Rule" id="MF_00048"/>
    </source>
</evidence>
<dbReference type="Proteomes" id="UP000199585">
    <property type="component" value="Unassembled WGS sequence"/>
</dbReference>
<dbReference type="PANTHER" id="PTHR34039">
    <property type="entry name" value="UPF0102 PROTEIN YRAN"/>
    <property type="match status" value="1"/>
</dbReference>
<dbReference type="Gene3D" id="3.40.1350.10">
    <property type="match status" value="1"/>
</dbReference>
<organism evidence="3 4">
    <name type="scientific">Loktanella fryxellensis</name>
    <dbReference type="NCBI Taxonomy" id="245187"/>
    <lineage>
        <taxon>Bacteria</taxon>
        <taxon>Pseudomonadati</taxon>
        <taxon>Pseudomonadota</taxon>
        <taxon>Alphaproteobacteria</taxon>
        <taxon>Rhodobacterales</taxon>
        <taxon>Roseobacteraceae</taxon>
        <taxon>Loktanella</taxon>
    </lineage>
</organism>
<comment type="similarity">
    <text evidence="1 2">Belongs to the UPF0102 family.</text>
</comment>
<sequence>MQMTITQPDPVLDGTARRNAMNYHAGLAAEDIVARTYAARGCAEAARRWRGRGGEIDLIVRDGDGIVFVEVKKSRTHAQAIQRVSRRQMDRICMAASEYVGSEPRGALTPMRFDVATVDQMGQVQVIANAFGGW</sequence>
<keyword evidence="3" id="KW-0255">Endonuclease</keyword>
<keyword evidence="4" id="KW-1185">Reference proteome</keyword>